<dbReference type="EMBL" id="LR743589">
    <property type="protein sequence ID" value="CAA2616442.1"/>
    <property type="molecule type" value="Genomic_DNA"/>
</dbReference>
<dbReference type="AlphaFoldDB" id="A0A7I8IES3"/>
<reference evidence="1 2" key="1">
    <citation type="submission" date="2019-12" db="EMBL/GenBank/DDBJ databases">
        <authorList>
            <person name="Scholz U."/>
            <person name="Mascher M."/>
            <person name="Fiebig A."/>
        </authorList>
    </citation>
    <scope>NUCLEOTIDE SEQUENCE</scope>
</reference>
<sequence>MIDQVDIMQTPLRTTTAVLDDFVELNAQEDAPKREGYIICTVDVDRPLFLLAGQQISQLEPVVTSLRQSPYGHVPSSEEYSGPAMSCHHRCAPAEPSLRDLGFCAAGKTLVVSSPSSPTSAPSVPTTSLSVTTASLSVATTSFSVATTSSPSPPPPPRSCPIFAFRLGVCAPVSTACLCLAARLRFLGLRVSVPGDVARLLTFCGRPVPSGLTCS</sequence>
<gene>
    <name evidence="1" type="ORF">SI7747_02002661</name>
</gene>
<keyword evidence="2" id="KW-1185">Reference proteome</keyword>
<organism evidence="1">
    <name type="scientific">Spirodela intermedia</name>
    <name type="common">Intermediate duckweed</name>
    <dbReference type="NCBI Taxonomy" id="51605"/>
    <lineage>
        <taxon>Eukaryota</taxon>
        <taxon>Viridiplantae</taxon>
        <taxon>Streptophyta</taxon>
        <taxon>Embryophyta</taxon>
        <taxon>Tracheophyta</taxon>
        <taxon>Spermatophyta</taxon>
        <taxon>Magnoliopsida</taxon>
        <taxon>Liliopsida</taxon>
        <taxon>Araceae</taxon>
        <taxon>Lemnoideae</taxon>
        <taxon>Spirodela</taxon>
    </lineage>
</organism>
<accession>A0A7I8IES3</accession>
<dbReference type="Proteomes" id="UP001189122">
    <property type="component" value="Unassembled WGS sequence"/>
</dbReference>
<evidence type="ECO:0000313" key="2">
    <source>
        <dbReference type="Proteomes" id="UP001189122"/>
    </source>
</evidence>
<dbReference type="InterPro" id="IPR036312">
    <property type="entry name" value="Bifun_inhib/LTP/seed_sf"/>
</dbReference>
<evidence type="ECO:0000313" key="1">
    <source>
        <dbReference type="EMBL" id="CAA2616442.1"/>
    </source>
</evidence>
<proteinExistence type="predicted"/>
<dbReference type="EMBL" id="CACRZD030000002">
    <property type="protein sequence ID" value="CAA6656121.1"/>
    <property type="molecule type" value="Genomic_DNA"/>
</dbReference>
<protein>
    <submittedName>
        <fullName evidence="1">Uncharacterized protein</fullName>
    </submittedName>
</protein>
<name>A0A7I8IES3_SPIIN</name>
<dbReference type="Gene3D" id="1.10.110.10">
    <property type="entry name" value="Plant lipid-transfer and hydrophobic proteins"/>
    <property type="match status" value="1"/>
</dbReference>